<dbReference type="InterPro" id="IPR038471">
    <property type="entry name" value="MecA_C_sf"/>
</dbReference>
<dbReference type="Gene3D" id="3.30.70.1950">
    <property type="match status" value="1"/>
</dbReference>
<proteinExistence type="inferred from homology"/>
<dbReference type="PANTHER" id="PTHR39161">
    <property type="entry name" value="ADAPTER PROTEIN MECA"/>
    <property type="match status" value="1"/>
</dbReference>
<accession>A0ABT9W4S4</accession>
<evidence type="ECO:0000256" key="3">
    <source>
        <dbReference type="ARBA" id="ARBA00023287"/>
    </source>
</evidence>
<protein>
    <submittedName>
        <fullName evidence="4">Adapter protein MecA 1/2</fullName>
    </submittedName>
</protein>
<reference evidence="4 5" key="1">
    <citation type="submission" date="2023-07" db="EMBL/GenBank/DDBJ databases">
        <title>Genomic Encyclopedia of Type Strains, Phase IV (KMG-IV): sequencing the most valuable type-strain genomes for metagenomic binning, comparative biology and taxonomic classification.</title>
        <authorList>
            <person name="Goeker M."/>
        </authorList>
    </citation>
    <scope>NUCLEOTIDE SEQUENCE [LARGE SCALE GENOMIC DNA]</scope>
    <source>
        <strain evidence="4 5">DSM 12751</strain>
    </source>
</reference>
<evidence type="ECO:0000256" key="2">
    <source>
        <dbReference type="ARBA" id="ARBA00011738"/>
    </source>
</evidence>
<sequence>MMNHDMYSSQLENRSFTPEHKLSQHKTVYHSSVYKFKDIENVIQLSHRLPQPFFNSKMVQFNKLYYLVVYYPEHRFIRNRDWVESLVLEYGERTPISVHRLEEYGKMIISDNALATIKHFFKQLV</sequence>
<dbReference type="EMBL" id="JAUSTY010000024">
    <property type="protein sequence ID" value="MDQ0168125.1"/>
    <property type="molecule type" value="Genomic_DNA"/>
</dbReference>
<evidence type="ECO:0000313" key="4">
    <source>
        <dbReference type="EMBL" id="MDQ0168125.1"/>
    </source>
</evidence>
<dbReference type="Pfam" id="PF05389">
    <property type="entry name" value="MecA"/>
    <property type="match status" value="1"/>
</dbReference>
<keyword evidence="5" id="KW-1185">Reference proteome</keyword>
<comment type="similarity">
    <text evidence="1">Belongs to the MecA family.</text>
</comment>
<organism evidence="4 5">
    <name type="scientific">Caldalkalibacillus horti</name>
    <dbReference type="NCBI Taxonomy" id="77523"/>
    <lineage>
        <taxon>Bacteria</taxon>
        <taxon>Bacillati</taxon>
        <taxon>Bacillota</taxon>
        <taxon>Bacilli</taxon>
        <taxon>Bacillales</taxon>
        <taxon>Bacillaceae</taxon>
        <taxon>Caldalkalibacillus</taxon>
    </lineage>
</organism>
<keyword evidence="3" id="KW-0178">Competence</keyword>
<comment type="caution">
    <text evidence="4">The sequence shown here is derived from an EMBL/GenBank/DDBJ whole genome shotgun (WGS) entry which is preliminary data.</text>
</comment>
<dbReference type="InterPro" id="IPR008681">
    <property type="entry name" value="Neg-reg_MecA"/>
</dbReference>
<evidence type="ECO:0000256" key="1">
    <source>
        <dbReference type="ARBA" id="ARBA00005397"/>
    </source>
</evidence>
<gene>
    <name evidence="4" type="ORF">J2S11_004077</name>
</gene>
<dbReference type="RefSeq" id="WP_307397630.1">
    <property type="nucleotide sequence ID" value="NZ_BAAADK010000047.1"/>
</dbReference>
<dbReference type="PANTHER" id="PTHR39161:SF1">
    <property type="entry name" value="ADAPTER PROTEIN MECA 1"/>
    <property type="match status" value="1"/>
</dbReference>
<dbReference type="Proteomes" id="UP001235840">
    <property type="component" value="Unassembled WGS sequence"/>
</dbReference>
<name>A0ABT9W4S4_9BACI</name>
<comment type="subunit">
    <text evidence="2">Homodimer.</text>
</comment>
<evidence type="ECO:0000313" key="5">
    <source>
        <dbReference type="Proteomes" id="UP001235840"/>
    </source>
</evidence>